<dbReference type="Pfam" id="PF13333">
    <property type="entry name" value="rve_2"/>
    <property type="match status" value="1"/>
</dbReference>
<dbReference type="SUPFAM" id="SSF53098">
    <property type="entry name" value="Ribonuclease H-like"/>
    <property type="match status" value="1"/>
</dbReference>
<proteinExistence type="predicted"/>
<comment type="caution">
    <text evidence="3">The sequence shown here is derived from an EMBL/GenBank/DDBJ whole genome shotgun (WGS) entry which is preliminary data.</text>
</comment>
<feature type="coiled-coil region" evidence="1">
    <location>
        <begin position="7"/>
        <end position="34"/>
    </location>
</feature>
<feature type="domain" description="Integrase catalytic" evidence="2">
    <location>
        <begin position="2"/>
        <end position="53"/>
    </location>
</feature>
<keyword evidence="1" id="KW-0175">Coiled coil</keyword>
<dbReference type="GO" id="GO:0015074">
    <property type="term" value="P:DNA integration"/>
    <property type="evidence" value="ECO:0007669"/>
    <property type="project" value="InterPro"/>
</dbReference>
<dbReference type="AlphaFoldDB" id="A0A0K9GPT5"/>
<gene>
    <name evidence="3" type="ORF">AC625_03395</name>
</gene>
<evidence type="ECO:0000313" key="3">
    <source>
        <dbReference type="EMBL" id="KMY48670.1"/>
    </source>
</evidence>
<dbReference type="InterPro" id="IPR001584">
    <property type="entry name" value="Integrase_cat-core"/>
</dbReference>
<keyword evidence="4" id="KW-1185">Reference proteome</keyword>
<evidence type="ECO:0000256" key="1">
    <source>
        <dbReference type="SAM" id="Coils"/>
    </source>
</evidence>
<organism evidence="3 4">
    <name type="scientific">Peribacillus loiseleuriae</name>
    <dbReference type="NCBI Taxonomy" id="1679170"/>
    <lineage>
        <taxon>Bacteria</taxon>
        <taxon>Bacillati</taxon>
        <taxon>Bacillota</taxon>
        <taxon>Bacilli</taxon>
        <taxon>Bacillales</taxon>
        <taxon>Bacillaceae</taxon>
        <taxon>Peribacillus</taxon>
    </lineage>
</organism>
<sequence>MESFFGHLKDEVEYKQALNNLEELKRMIETYINYDNTTRKQWNLQKMTPAQYEVISSQHRMQNLFLLNCLLYRVQFIFRVLYSFTLNN</sequence>
<dbReference type="EMBL" id="LFZW01000001">
    <property type="protein sequence ID" value="KMY48670.1"/>
    <property type="molecule type" value="Genomic_DNA"/>
</dbReference>
<name>A0A0K9GPT5_9BACI</name>
<reference evidence="4" key="1">
    <citation type="submission" date="2015-07" db="EMBL/GenBank/DDBJ databases">
        <title>Genome sequencing project for genomic taxonomy and phylogenomics of Bacillus-like bacteria.</title>
        <authorList>
            <person name="Liu B."/>
            <person name="Wang J."/>
            <person name="Zhu Y."/>
            <person name="Liu G."/>
            <person name="Chen Q."/>
            <person name="Chen Z."/>
            <person name="Lan J."/>
            <person name="Che J."/>
            <person name="Ge C."/>
            <person name="Shi H."/>
            <person name="Pan Z."/>
            <person name="Liu X."/>
        </authorList>
    </citation>
    <scope>NUCLEOTIDE SEQUENCE [LARGE SCALE GENOMIC DNA]</scope>
    <source>
        <strain evidence="4">FJAT-27997</strain>
    </source>
</reference>
<dbReference type="STRING" id="1679170.AC625_03395"/>
<accession>A0A0K9GPT5</accession>
<evidence type="ECO:0000313" key="4">
    <source>
        <dbReference type="Proteomes" id="UP000037146"/>
    </source>
</evidence>
<protein>
    <recommendedName>
        <fullName evidence="2">Integrase catalytic domain-containing protein</fullName>
    </recommendedName>
</protein>
<dbReference type="InterPro" id="IPR012337">
    <property type="entry name" value="RNaseH-like_sf"/>
</dbReference>
<dbReference type="OrthoDB" id="2357599at2"/>
<dbReference type="Proteomes" id="UP000037146">
    <property type="component" value="Unassembled WGS sequence"/>
</dbReference>
<evidence type="ECO:0000259" key="2">
    <source>
        <dbReference type="Pfam" id="PF13333"/>
    </source>
</evidence>